<evidence type="ECO:0000313" key="2">
    <source>
        <dbReference type="Proteomes" id="UP001156691"/>
    </source>
</evidence>
<dbReference type="EMBL" id="BSNS01000002">
    <property type="protein sequence ID" value="GLQ53087.1"/>
    <property type="molecule type" value="Genomic_DNA"/>
</dbReference>
<gene>
    <name evidence="1" type="ORF">GCM10010862_03450</name>
</gene>
<name>A0ABQ5VZ29_9HYPH</name>
<reference evidence="2" key="1">
    <citation type="journal article" date="2019" name="Int. J. Syst. Evol. Microbiol.">
        <title>The Global Catalogue of Microorganisms (GCM) 10K type strain sequencing project: providing services to taxonomists for standard genome sequencing and annotation.</title>
        <authorList>
            <consortium name="The Broad Institute Genomics Platform"/>
            <consortium name="The Broad Institute Genome Sequencing Center for Infectious Disease"/>
            <person name="Wu L."/>
            <person name="Ma J."/>
        </authorList>
    </citation>
    <scope>NUCLEOTIDE SEQUENCE [LARGE SCALE GENOMIC DNA]</scope>
    <source>
        <strain evidence="2">NBRC 112416</strain>
    </source>
</reference>
<protein>
    <submittedName>
        <fullName evidence="1">Uncharacterized protein</fullName>
    </submittedName>
</protein>
<keyword evidence="2" id="KW-1185">Reference proteome</keyword>
<organism evidence="1 2">
    <name type="scientific">Devosia nitrariae</name>
    <dbReference type="NCBI Taxonomy" id="2071872"/>
    <lineage>
        <taxon>Bacteria</taxon>
        <taxon>Pseudomonadati</taxon>
        <taxon>Pseudomonadota</taxon>
        <taxon>Alphaproteobacteria</taxon>
        <taxon>Hyphomicrobiales</taxon>
        <taxon>Devosiaceae</taxon>
        <taxon>Devosia</taxon>
    </lineage>
</organism>
<dbReference type="Proteomes" id="UP001156691">
    <property type="component" value="Unassembled WGS sequence"/>
</dbReference>
<comment type="caution">
    <text evidence="1">The sequence shown here is derived from an EMBL/GenBank/DDBJ whole genome shotgun (WGS) entry which is preliminary data.</text>
</comment>
<evidence type="ECO:0000313" key="1">
    <source>
        <dbReference type="EMBL" id="GLQ53087.1"/>
    </source>
</evidence>
<sequence>MPAFSGSGIETSMLDVPLTLEIASADMLTPMAVGLFSASVTTQVCAVPFPIAKGPPASGTS</sequence>
<accession>A0ABQ5VZ29</accession>
<proteinExistence type="predicted"/>